<name>A0A397PEH3_9SPHN</name>
<dbReference type="RefSeq" id="WP_119034547.1">
    <property type="nucleotide sequence ID" value="NZ_QXDC01000002.1"/>
</dbReference>
<dbReference type="NCBIfam" id="TIGR02532">
    <property type="entry name" value="IV_pilin_GFxxxE"/>
    <property type="match status" value="1"/>
</dbReference>
<dbReference type="EMBL" id="QXDC01000002">
    <property type="protein sequence ID" value="RIA46319.1"/>
    <property type="molecule type" value="Genomic_DNA"/>
</dbReference>
<keyword evidence="2" id="KW-1185">Reference proteome</keyword>
<dbReference type="OrthoDB" id="7599555at2"/>
<organism evidence="1 2">
    <name type="scientific">Hephaestia caeni</name>
    <dbReference type="NCBI Taxonomy" id="645617"/>
    <lineage>
        <taxon>Bacteria</taxon>
        <taxon>Pseudomonadati</taxon>
        <taxon>Pseudomonadota</taxon>
        <taxon>Alphaproteobacteria</taxon>
        <taxon>Sphingomonadales</taxon>
        <taxon>Sphingomonadaceae</taxon>
        <taxon>Hephaestia</taxon>
    </lineage>
</organism>
<dbReference type="Proteomes" id="UP000266568">
    <property type="component" value="Unassembled WGS sequence"/>
</dbReference>
<reference evidence="1 2" key="1">
    <citation type="submission" date="2018-08" db="EMBL/GenBank/DDBJ databases">
        <title>Genomic Encyclopedia of Type Strains, Phase IV (KMG-IV): sequencing the most valuable type-strain genomes for metagenomic binning, comparative biology and taxonomic classification.</title>
        <authorList>
            <person name="Goeker M."/>
        </authorList>
    </citation>
    <scope>NUCLEOTIDE SEQUENCE [LARGE SCALE GENOMIC DNA]</scope>
    <source>
        <strain evidence="1 2">DSM 25527</strain>
    </source>
</reference>
<dbReference type="AlphaFoldDB" id="A0A397PEH3"/>
<sequence>MSVRPSEAGFSLIETLVSLAVIAGMSSLLFESIATHAQAADRVARKREAILLARSLLAQATVPEGPGELADTGRWRDMSWRFTRGAVSGGARDTTVPLQRVRIDVMDGVTGRRLVSVQSLRLRE</sequence>
<dbReference type="InterPro" id="IPR012902">
    <property type="entry name" value="N_methyl_site"/>
</dbReference>
<proteinExistence type="predicted"/>
<evidence type="ECO:0000313" key="2">
    <source>
        <dbReference type="Proteomes" id="UP000266568"/>
    </source>
</evidence>
<comment type="caution">
    <text evidence="1">The sequence shown here is derived from an EMBL/GenBank/DDBJ whole genome shotgun (WGS) entry which is preliminary data.</text>
</comment>
<evidence type="ECO:0000313" key="1">
    <source>
        <dbReference type="EMBL" id="RIA46319.1"/>
    </source>
</evidence>
<dbReference type="Pfam" id="PF07963">
    <property type="entry name" value="N_methyl"/>
    <property type="match status" value="1"/>
</dbReference>
<gene>
    <name evidence="1" type="ORF">DFR49_0858</name>
</gene>
<accession>A0A397PEH3</accession>
<dbReference type="PROSITE" id="PS00409">
    <property type="entry name" value="PROKAR_NTER_METHYL"/>
    <property type="match status" value="1"/>
</dbReference>
<protein>
    <submittedName>
        <fullName evidence="1">Prepilin-type N-terminal cleavage/methylation domain-containing protein</fullName>
    </submittedName>
</protein>